<evidence type="ECO:0000313" key="5">
    <source>
        <dbReference type="Ensembl" id="ENSELUP00000096880.1"/>
    </source>
</evidence>
<dbReference type="Ensembl" id="ENSELUT00000101466.1">
    <property type="protein sequence ID" value="ENSELUP00000096880.1"/>
    <property type="gene ID" value="ENSELUG00000034965.1"/>
</dbReference>
<evidence type="ECO:0000256" key="1">
    <source>
        <dbReference type="ARBA" id="ARBA00007631"/>
    </source>
</evidence>
<organism evidence="5 6">
    <name type="scientific">Esox lucius</name>
    <name type="common">Northern pike</name>
    <dbReference type="NCBI Taxonomy" id="8010"/>
    <lineage>
        <taxon>Eukaryota</taxon>
        <taxon>Metazoa</taxon>
        <taxon>Chordata</taxon>
        <taxon>Craniata</taxon>
        <taxon>Vertebrata</taxon>
        <taxon>Euteleostomi</taxon>
        <taxon>Actinopterygii</taxon>
        <taxon>Neopterygii</taxon>
        <taxon>Teleostei</taxon>
        <taxon>Protacanthopterygii</taxon>
        <taxon>Esociformes</taxon>
        <taxon>Esocidae</taxon>
        <taxon>Esox</taxon>
    </lineage>
</organism>
<dbReference type="GO" id="GO:0048255">
    <property type="term" value="P:mRNA stabilization"/>
    <property type="evidence" value="ECO:0007669"/>
    <property type="project" value="TreeGrafter"/>
</dbReference>
<dbReference type="InterPro" id="IPR012937">
    <property type="entry name" value="TET5"/>
</dbReference>
<evidence type="ECO:0000256" key="2">
    <source>
        <dbReference type="ARBA" id="ARBA00012388"/>
    </source>
</evidence>
<dbReference type="SMART" id="SM01153">
    <property type="entry name" value="DUF1693"/>
    <property type="match status" value="1"/>
</dbReference>
<accession>A0AAY5L8Q6</accession>
<evidence type="ECO:0000256" key="4">
    <source>
        <dbReference type="ARBA" id="ARBA00047933"/>
    </source>
</evidence>
<evidence type="ECO:0000256" key="3">
    <source>
        <dbReference type="ARBA" id="ARBA00022679"/>
    </source>
</evidence>
<protein>
    <recommendedName>
        <fullName evidence="2">polynucleotide adenylyltransferase</fullName>
        <ecNumber evidence="2">2.7.7.19</ecNumber>
    </recommendedName>
</protein>
<gene>
    <name evidence="5" type="primary">TENT5D</name>
</gene>
<dbReference type="AlphaFoldDB" id="A0AAY5L8Q6"/>
<dbReference type="EC" id="2.7.7.19" evidence="2"/>
<proteinExistence type="inferred from homology"/>
<evidence type="ECO:0000313" key="6">
    <source>
        <dbReference type="Proteomes" id="UP000265140"/>
    </source>
</evidence>
<keyword evidence="3" id="KW-0808">Transferase</keyword>
<reference evidence="5 6" key="1">
    <citation type="submission" date="2020-02" db="EMBL/GenBank/DDBJ databases">
        <title>Esox lucius (northern pike) genome, fEsoLuc1, primary haplotype.</title>
        <authorList>
            <person name="Myers G."/>
            <person name="Karagic N."/>
            <person name="Meyer A."/>
            <person name="Pippel M."/>
            <person name="Reichard M."/>
            <person name="Winkler S."/>
            <person name="Tracey A."/>
            <person name="Sims Y."/>
            <person name="Howe K."/>
            <person name="Rhie A."/>
            <person name="Formenti G."/>
            <person name="Durbin R."/>
            <person name="Fedrigo O."/>
            <person name="Jarvis E.D."/>
        </authorList>
    </citation>
    <scope>NUCLEOTIDE SEQUENCE [LARGE SCALE GENOMIC DNA]</scope>
</reference>
<dbReference type="GO" id="GO:1990817">
    <property type="term" value="F:poly(A) RNA polymerase activity"/>
    <property type="evidence" value="ECO:0007669"/>
    <property type="project" value="UniProtKB-EC"/>
</dbReference>
<dbReference type="PANTHER" id="PTHR12974">
    <property type="entry name" value="PRION-LIKE- Q/N-RICH -DOMAIN-BEARING PROTEIN PROTEIN 44"/>
    <property type="match status" value="1"/>
</dbReference>
<dbReference type="PANTHER" id="PTHR12974:SF30">
    <property type="entry name" value="TERMINAL NUCLEOTIDYLTRANSFERASE 5D"/>
    <property type="match status" value="1"/>
</dbReference>
<reference evidence="5" key="3">
    <citation type="submission" date="2025-09" db="UniProtKB">
        <authorList>
            <consortium name="Ensembl"/>
        </authorList>
    </citation>
    <scope>IDENTIFICATION</scope>
</reference>
<dbReference type="GO" id="GO:0003723">
    <property type="term" value="F:RNA binding"/>
    <property type="evidence" value="ECO:0007669"/>
    <property type="project" value="TreeGrafter"/>
</dbReference>
<comment type="catalytic activity">
    <reaction evidence="4">
        <text>RNA(n) + ATP = RNA(n)-3'-adenine ribonucleotide + diphosphate</text>
        <dbReference type="Rhea" id="RHEA:11332"/>
        <dbReference type="Rhea" id="RHEA-COMP:14527"/>
        <dbReference type="Rhea" id="RHEA-COMP:17347"/>
        <dbReference type="ChEBI" id="CHEBI:30616"/>
        <dbReference type="ChEBI" id="CHEBI:33019"/>
        <dbReference type="ChEBI" id="CHEBI:140395"/>
        <dbReference type="ChEBI" id="CHEBI:173115"/>
        <dbReference type="EC" id="2.7.7.19"/>
    </reaction>
    <physiologicalReaction direction="left-to-right" evidence="4">
        <dbReference type="Rhea" id="RHEA:11333"/>
    </physiologicalReaction>
</comment>
<dbReference type="Proteomes" id="UP000265140">
    <property type="component" value="Chromosome 4"/>
</dbReference>
<dbReference type="Pfam" id="PF07984">
    <property type="entry name" value="NTP_transf_7"/>
    <property type="match status" value="1"/>
</dbReference>
<keyword evidence="6" id="KW-1185">Reference proteome</keyword>
<comment type="similarity">
    <text evidence="1">Belongs to the TENT family.</text>
</comment>
<dbReference type="GeneTree" id="ENSGT00940000162488"/>
<reference evidence="5" key="2">
    <citation type="submission" date="2025-08" db="UniProtKB">
        <authorList>
            <consortium name="Ensembl"/>
        </authorList>
    </citation>
    <scope>IDENTIFICATION</scope>
</reference>
<name>A0AAY5L8Q6_ESOLU</name>
<sequence>MEGSNKLSEDPAEETFVKSRLLEVDMSSQAPTPAIEVLAESMYGDFQAAMEHLRYRLIATRNPEEIRGGGLLKYSNLLVREYQPASHTEIKTLERYMCSRFFIDFPGVMEQQRKIQSYLRNHFIGEERTKYQYLMTLRRVVNDSTVCLMEHERRQTLNMITVLALRILGEQNVIPNTDHVTCFYQPAPYLTDHSAPYMAEHSYCSYYLPQGSSTLLYQPYPLHTQTGLV</sequence>